<name>A0A7M1AT49_9BACT</name>
<comment type="subunit">
    <text evidence="3">Homodimer.</text>
</comment>
<keyword evidence="3" id="KW-0312">Gluconeogenesis</keyword>
<reference evidence="4 5" key="1">
    <citation type="submission" date="2019-06" db="EMBL/GenBank/DDBJ databases">
        <title>Sulfurimonas gotlandica sp. nov., a chemoautotrophic and psychrotolerant epsilonproteobacterium isolated from a pelagic redoxcline, and an emended description of the genus Sulfurimonas.</title>
        <authorList>
            <person name="Wang S."/>
            <person name="Jiang L."/>
            <person name="Shao Z."/>
        </authorList>
    </citation>
    <scope>NUCLEOTIDE SEQUENCE [LARGE SCALE GENOMIC DNA]</scope>
    <source>
        <strain evidence="4 5">B2</strain>
    </source>
</reference>
<dbReference type="GO" id="GO:0019563">
    <property type="term" value="P:glycerol catabolic process"/>
    <property type="evidence" value="ECO:0007669"/>
    <property type="project" value="TreeGrafter"/>
</dbReference>
<evidence type="ECO:0000256" key="1">
    <source>
        <dbReference type="ARBA" id="ARBA00007422"/>
    </source>
</evidence>
<dbReference type="PANTHER" id="PTHR21139">
    <property type="entry name" value="TRIOSEPHOSPHATE ISOMERASE"/>
    <property type="match status" value="1"/>
</dbReference>
<protein>
    <recommendedName>
        <fullName evidence="3">Triosephosphate isomerase</fullName>
        <ecNumber evidence="3">5.3.1.1</ecNumber>
    </recommendedName>
</protein>
<dbReference type="Pfam" id="PF00121">
    <property type="entry name" value="TIM"/>
    <property type="match status" value="1"/>
</dbReference>
<dbReference type="GO" id="GO:0005829">
    <property type="term" value="C:cytosol"/>
    <property type="evidence" value="ECO:0007669"/>
    <property type="project" value="TreeGrafter"/>
</dbReference>
<dbReference type="Proteomes" id="UP000593910">
    <property type="component" value="Chromosome"/>
</dbReference>
<dbReference type="InterPro" id="IPR000652">
    <property type="entry name" value="Triosephosphate_isomerase"/>
</dbReference>
<dbReference type="GO" id="GO:0004807">
    <property type="term" value="F:triose-phosphate isomerase activity"/>
    <property type="evidence" value="ECO:0007669"/>
    <property type="project" value="UniProtKB-UniRule"/>
</dbReference>
<dbReference type="PANTHER" id="PTHR21139:SF42">
    <property type="entry name" value="TRIOSEPHOSPHATE ISOMERASE"/>
    <property type="match status" value="1"/>
</dbReference>
<evidence type="ECO:0000313" key="4">
    <source>
        <dbReference type="EMBL" id="QOP40593.1"/>
    </source>
</evidence>
<sequence>MIVAANLKTNLTRKQTKEYIETLDDFVKTNHINQESFVFPATSSLDSYDTDVTIGAQNAYPVQNGAFTGEIGVEHLDEFGLKTILIGHSERRHILGETQDVILQKFNYFKELGYTIVYCVGEPLEKREAGVAEMMDYINAQYRGIDTSYERLIIAYEPVWAIGTGLTPTNEDIIAIHRELKKKSPAPLLYGGSVKVNNAKEIMALQNVDGVLVGSAALKVEDFCQMVTFAQELENK</sequence>
<dbReference type="SUPFAM" id="SSF51351">
    <property type="entry name" value="Triosephosphate isomerase (TIM)"/>
    <property type="match status" value="1"/>
</dbReference>
<dbReference type="InterPro" id="IPR013785">
    <property type="entry name" value="Aldolase_TIM"/>
</dbReference>
<gene>
    <name evidence="4" type="ORF">FJR03_02085</name>
</gene>
<keyword evidence="3" id="KW-0963">Cytoplasm</keyword>
<dbReference type="AlphaFoldDB" id="A0A7M1AT49"/>
<dbReference type="NCBIfam" id="NF000728">
    <property type="entry name" value="PRK00042.3-2"/>
    <property type="match status" value="1"/>
</dbReference>
<comment type="pathway">
    <text evidence="3">Carbohydrate biosynthesis; gluconeogenesis.</text>
</comment>
<keyword evidence="5" id="KW-1185">Reference proteome</keyword>
<dbReference type="UniPathway" id="UPA00138"/>
<organism evidence="4 5">
    <name type="scientific">Sulfurimonas marina</name>
    <dbReference type="NCBI Taxonomy" id="2590551"/>
    <lineage>
        <taxon>Bacteria</taxon>
        <taxon>Pseudomonadati</taxon>
        <taxon>Campylobacterota</taxon>
        <taxon>Epsilonproteobacteria</taxon>
        <taxon>Campylobacterales</taxon>
        <taxon>Sulfurimonadaceae</taxon>
        <taxon>Sulfurimonas</taxon>
    </lineage>
</organism>
<comment type="similarity">
    <text evidence="1 3">Belongs to the triosephosphate isomerase family.</text>
</comment>
<dbReference type="InterPro" id="IPR020861">
    <property type="entry name" value="Triosephosphate_isomerase_AS"/>
</dbReference>
<dbReference type="EC" id="5.3.1.1" evidence="3"/>
<comment type="pathway">
    <text evidence="3">Carbohydrate degradation; glycolysis; D-glyceraldehyde 3-phosphate from glycerone phosphate: step 1/1.</text>
</comment>
<dbReference type="KEGG" id="smax:FJR03_02085"/>
<dbReference type="EMBL" id="CP041165">
    <property type="protein sequence ID" value="QOP40593.1"/>
    <property type="molecule type" value="Genomic_DNA"/>
</dbReference>
<comment type="catalytic activity">
    <reaction evidence="3">
        <text>D-glyceraldehyde 3-phosphate = dihydroxyacetone phosphate</text>
        <dbReference type="Rhea" id="RHEA:18585"/>
        <dbReference type="ChEBI" id="CHEBI:57642"/>
        <dbReference type="ChEBI" id="CHEBI:59776"/>
        <dbReference type="EC" id="5.3.1.1"/>
    </reaction>
</comment>
<dbReference type="RefSeq" id="WP_193114013.1">
    <property type="nucleotide sequence ID" value="NZ_CP041165.1"/>
</dbReference>
<comment type="subcellular location">
    <subcellularLocation>
        <location evidence="3">Cytoplasm</location>
    </subcellularLocation>
</comment>
<dbReference type="GO" id="GO:0006094">
    <property type="term" value="P:gluconeogenesis"/>
    <property type="evidence" value="ECO:0007669"/>
    <property type="project" value="UniProtKB-UniPathway"/>
</dbReference>
<dbReference type="GO" id="GO:0006096">
    <property type="term" value="P:glycolytic process"/>
    <property type="evidence" value="ECO:0007669"/>
    <property type="project" value="UniProtKB-UniRule"/>
</dbReference>
<dbReference type="PROSITE" id="PS51440">
    <property type="entry name" value="TIM_2"/>
    <property type="match status" value="1"/>
</dbReference>
<dbReference type="UniPathway" id="UPA00109">
    <property type="reaction ID" value="UER00189"/>
</dbReference>
<proteinExistence type="inferred from homology"/>
<dbReference type="CDD" id="cd00311">
    <property type="entry name" value="TIM"/>
    <property type="match status" value="1"/>
</dbReference>
<dbReference type="NCBIfam" id="TIGR00419">
    <property type="entry name" value="tim"/>
    <property type="match status" value="1"/>
</dbReference>
<evidence type="ECO:0000313" key="5">
    <source>
        <dbReference type="Proteomes" id="UP000593910"/>
    </source>
</evidence>
<dbReference type="PROSITE" id="PS00171">
    <property type="entry name" value="TIM_1"/>
    <property type="match status" value="1"/>
</dbReference>
<dbReference type="GO" id="GO:0046166">
    <property type="term" value="P:glyceraldehyde-3-phosphate biosynthetic process"/>
    <property type="evidence" value="ECO:0007669"/>
    <property type="project" value="TreeGrafter"/>
</dbReference>
<accession>A0A7M1AT49</accession>
<keyword evidence="3" id="KW-0324">Glycolysis</keyword>
<dbReference type="InterPro" id="IPR035990">
    <property type="entry name" value="TIM_sf"/>
</dbReference>
<evidence type="ECO:0000256" key="2">
    <source>
        <dbReference type="ARBA" id="ARBA00023235"/>
    </source>
</evidence>
<evidence type="ECO:0000256" key="3">
    <source>
        <dbReference type="RuleBase" id="RU363013"/>
    </source>
</evidence>
<dbReference type="Gene3D" id="3.20.20.70">
    <property type="entry name" value="Aldolase class I"/>
    <property type="match status" value="1"/>
</dbReference>
<keyword evidence="2 3" id="KW-0413">Isomerase</keyword>